<evidence type="ECO:0000313" key="4">
    <source>
        <dbReference type="EMBL" id="CAG9579900.1"/>
    </source>
</evidence>
<feature type="compositionally biased region" description="Basic and acidic residues" evidence="2">
    <location>
        <begin position="49"/>
        <end position="59"/>
    </location>
</feature>
<dbReference type="PROSITE" id="PS50217">
    <property type="entry name" value="BZIP"/>
    <property type="match status" value="1"/>
</dbReference>
<feature type="region of interest" description="Disordered" evidence="2">
    <location>
        <begin position="132"/>
        <end position="163"/>
    </location>
</feature>
<dbReference type="SUPFAM" id="SSF57959">
    <property type="entry name" value="Leucine zipper domain"/>
    <property type="match status" value="1"/>
</dbReference>
<evidence type="ECO:0000313" key="5">
    <source>
        <dbReference type="Proteomes" id="UP000789524"/>
    </source>
</evidence>
<dbReference type="SMART" id="SM00338">
    <property type="entry name" value="BRLZ"/>
    <property type="match status" value="1"/>
</dbReference>
<protein>
    <submittedName>
        <fullName evidence="4">(African queen) hypothetical protein</fullName>
    </submittedName>
</protein>
<feature type="compositionally biased region" description="Polar residues" evidence="2">
    <location>
        <begin position="1"/>
        <end position="40"/>
    </location>
</feature>
<feature type="compositionally biased region" description="Polar residues" evidence="2">
    <location>
        <begin position="153"/>
        <end position="163"/>
    </location>
</feature>
<dbReference type="Proteomes" id="UP000789524">
    <property type="component" value="Unassembled WGS sequence"/>
</dbReference>
<comment type="caution">
    <text evidence="4">The sequence shown here is derived from an EMBL/GenBank/DDBJ whole genome shotgun (WGS) entry which is preliminary data.</text>
</comment>
<dbReference type="InterPro" id="IPR004827">
    <property type="entry name" value="bZIP"/>
</dbReference>
<dbReference type="GO" id="GO:0005634">
    <property type="term" value="C:nucleus"/>
    <property type="evidence" value="ECO:0007669"/>
    <property type="project" value="UniProtKB-ARBA"/>
</dbReference>
<dbReference type="CDD" id="cd14813">
    <property type="entry name" value="bZIP_BmCbz-like"/>
    <property type="match status" value="1"/>
</dbReference>
<name>A0A8J2RFF4_9NEOP</name>
<feature type="coiled-coil region" evidence="1">
    <location>
        <begin position="474"/>
        <end position="524"/>
    </location>
</feature>
<dbReference type="Gene3D" id="1.20.5.170">
    <property type="match status" value="1"/>
</dbReference>
<dbReference type="InterPro" id="IPR046347">
    <property type="entry name" value="bZIP_sf"/>
</dbReference>
<feature type="compositionally biased region" description="Low complexity" evidence="2">
    <location>
        <begin position="403"/>
        <end position="414"/>
    </location>
</feature>
<dbReference type="AlphaFoldDB" id="A0A8J2RFF4"/>
<sequence length="535" mass="60644">MVAQKITVSPRQGDDNGTQFNSNQRQGFFANESQGSTFSETNRHRSLKVPKEPTGERSARSNPQRKNRIANIYSNANNQLFRGKRGRRRSNTMFHDMDYEFLEGLVQLTSAPVAEGIVQSIDSQNITEKARAYHTDTQHTPSSPQGWDVPDANSPSASIHNQTLSYPVSPEEGIAAGFNTDVSYNTNATNQVIPFQEQFLDISTLSMTIDDLAPASVAETNSWETTDFDWQNTDDLDYTKPTSNTHIMPFIDQEDSLDAKYISVIPREVESNDVVISDYIINEKTETKPSTAHNDNIHHDKRSGGLSLDVARYTQNWQGEVISTPEVLSYVEQLEKEKCTLPSSHTLTTDPIVFKNTIIEDSPPAPVDYEPITPKSEPQIESDEDIKPGSRKRRRNDSEDSDVSYTPYSVSSSPRKYRKRKPSIPIKDMIRALEGAQQQTKARRGRPPKRRESDVSAVSENSTHEISYRKLRDKNNEASKRSRMNRKLKELQMEQMAVDLEERNKRLRIRAELLEEATKKLRDAFMLAVSQKKAG</sequence>
<dbReference type="EMBL" id="CAKASE010000079">
    <property type="protein sequence ID" value="CAG9579900.1"/>
    <property type="molecule type" value="Genomic_DNA"/>
</dbReference>
<organism evidence="4 5">
    <name type="scientific">Danaus chrysippus</name>
    <name type="common">African queen</name>
    <dbReference type="NCBI Taxonomy" id="151541"/>
    <lineage>
        <taxon>Eukaryota</taxon>
        <taxon>Metazoa</taxon>
        <taxon>Ecdysozoa</taxon>
        <taxon>Arthropoda</taxon>
        <taxon>Hexapoda</taxon>
        <taxon>Insecta</taxon>
        <taxon>Pterygota</taxon>
        <taxon>Neoptera</taxon>
        <taxon>Endopterygota</taxon>
        <taxon>Lepidoptera</taxon>
        <taxon>Glossata</taxon>
        <taxon>Ditrysia</taxon>
        <taxon>Papilionoidea</taxon>
        <taxon>Nymphalidae</taxon>
        <taxon>Danainae</taxon>
        <taxon>Danaini</taxon>
        <taxon>Danaina</taxon>
        <taxon>Danaus</taxon>
        <taxon>Anosia</taxon>
    </lineage>
</organism>
<evidence type="ECO:0000256" key="2">
    <source>
        <dbReference type="SAM" id="MobiDB-lite"/>
    </source>
</evidence>
<feature type="domain" description="BZIP" evidence="3">
    <location>
        <begin position="465"/>
        <end position="522"/>
    </location>
</feature>
<reference evidence="4" key="1">
    <citation type="submission" date="2021-09" db="EMBL/GenBank/DDBJ databases">
        <authorList>
            <person name="Martin H S."/>
        </authorList>
    </citation>
    <scope>NUCLEOTIDE SEQUENCE</scope>
</reference>
<evidence type="ECO:0000259" key="3">
    <source>
        <dbReference type="PROSITE" id="PS50217"/>
    </source>
</evidence>
<gene>
    <name evidence="4" type="ORF">DCHRY22_LOCUS13437</name>
</gene>
<evidence type="ECO:0000256" key="1">
    <source>
        <dbReference type="SAM" id="Coils"/>
    </source>
</evidence>
<keyword evidence="5" id="KW-1185">Reference proteome</keyword>
<feature type="region of interest" description="Disordered" evidence="2">
    <location>
        <begin position="359"/>
        <end position="467"/>
    </location>
</feature>
<dbReference type="GO" id="GO:0003700">
    <property type="term" value="F:DNA-binding transcription factor activity"/>
    <property type="evidence" value="ECO:0007669"/>
    <property type="project" value="InterPro"/>
</dbReference>
<dbReference type="OrthoDB" id="6624782at2759"/>
<dbReference type="Pfam" id="PF07716">
    <property type="entry name" value="bZIP_2"/>
    <property type="match status" value="1"/>
</dbReference>
<feature type="region of interest" description="Disordered" evidence="2">
    <location>
        <begin position="1"/>
        <end position="89"/>
    </location>
</feature>
<keyword evidence="1" id="KW-0175">Coiled coil</keyword>
<accession>A0A8J2RFF4</accession>
<proteinExistence type="predicted"/>